<dbReference type="Proteomes" id="UP001230220">
    <property type="component" value="Unassembled WGS sequence"/>
</dbReference>
<dbReference type="InterPro" id="IPR048422">
    <property type="entry name" value="NOA1/YqeH-like_C"/>
</dbReference>
<dbReference type="Pfam" id="PF01926">
    <property type="entry name" value="MMR_HSR1"/>
    <property type="match status" value="1"/>
</dbReference>
<accession>A0ABU0E596</accession>
<gene>
    <name evidence="3" type="ORF">J2S15_002420</name>
</gene>
<dbReference type="InterPro" id="IPR027417">
    <property type="entry name" value="P-loop_NTPase"/>
</dbReference>
<dbReference type="EMBL" id="JAUSUR010000004">
    <property type="protein sequence ID" value="MDQ0361670.1"/>
    <property type="molecule type" value="Genomic_DNA"/>
</dbReference>
<sequence>MSKTCKGCGVTLQNEHPDKIGYTPNLDKEYCQRCFRLTHYNDVVISMQQGIDNDELLKKVNDLDALVVWVVDVVDFESSLIKGMNRHLIGKDILLVCTKSDLLPRDINPNKIANFIMRRLKEHGIKIVGVTLCPDLHKQDPESIENVNESIEHVRNNRDVVLLGNANAGKSTLLNGLMNSSELTTSWHPGTTLDLNPIEYNGYTLYDTPGIVNSKSLLTYVPVEQLKDVIFQKQINPKKFQLTKNQSLAVGGYVRLDLKDCDKVNVVCYFNERLNIHRGKMEQADQLWETHLNELLSPSINDEFKDMKKYTNTKKIPKMDVVIAGLGWFCIQGNVSQIDVYVNENVDVIFREAMI</sequence>
<dbReference type="SUPFAM" id="SSF52540">
    <property type="entry name" value="P-loop containing nucleoside triphosphate hydrolases"/>
    <property type="match status" value="1"/>
</dbReference>
<evidence type="ECO:0000313" key="4">
    <source>
        <dbReference type="Proteomes" id="UP001230220"/>
    </source>
</evidence>
<dbReference type="Gene3D" id="3.40.50.300">
    <property type="entry name" value="P-loop containing nucleotide triphosphate hydrolases"/>
    <property type="match status" value="1"/>
</dbReference>
<proteinExistence type="predicted"/>
<evidence type="ECO:0000259" key="1">
    <source>
        <dbReference type="Pfam" id="PF01926"/>
    </source>
</evidence>
<protein>
    <submittedName>
        <fullName evidence="3">Ribosome biogenesis GTPase YqeH</fullName>
    </submittedName>
</protein>
<dbReference type="InterPro" id="IPR006073">
    <property type="entry name" value="GTP-bd"/>
</dbReference>
<reference evidence="3 4" key="1">
    <citation type="submission" date="2023-07" db="EMBL/GenBank/DDBJ databases">
        <title>Genomic Encyclopedia of Type Strains, Phase IV (KMG-IV): sequencing the most valuable type-strain genomes for metagenomic binning, comparative biology and taxonomic classification.</title>
        <authorList>
            <person name="Goeker M."/>
        </authorList>
    </citation>
    <scope>NUCLEOTIDE SEQUENCE [LARGE SCALE GENOMIC DNA]</scope>
    <source>
        <strain evidence="3 4">DSM 16784</strain>
    </source>
</reference>
<evidence type="ECO:0000259" key="2">
    <source>
        <dbReference type="Pfam" id="PF21516"/>
    </source>
</evidence>
<dbReference type="Pfam" id="PF21516">
    <property type="entry name" value="YqeH-like_C"/>
    <property type="match status" value="1"/>
</dbReference>
<name>A0ABU0E596_9FIRM</name>
<comment type="caution">
    <text evidence="3">The sequence shown here is derived from an EMBL/GenBank/DDBJ whole genome shotgun (WGS) entry which is preliminary data.</text>
</comment>
<dbReference type="PANTHER" id="PTHR46434">
    <property type="entry name" value="GENETIC INTERACTOR OF PROHIBITINS 3, MITOCHONDRIAL"/>
    <property type="match status" value="1"/>
</dbReference>
<dbReference type="InterPro" id="IPR019988">
    <property type="entry name" value="GTP-bd_ribosome_bgen_YqeH"/>
</dbReference>
<dbReference type="RefSeq" id="WP_307408589.1">
    <property type="nucleotide sequence ID" value="NZ_JAUSUR010000004.1"/>
</dbReference>
<evidence type="ECO:0000313" key="3">
    <source>
        <dbReference type="EMBL" id="MDQ0361670.1"/>
    </source>
</evidence>
<dbReference type="NCBIfam" id="TIGR03597">
    <property type="entry name" value="GTPase_YqeH"/>
    <property type="match status" value="1"/>
</dbReference>
<feature type="domain" description="G" evidence="1">
    <location>
        <begin position="159"/>
        <end position="213"/>
    </location>
</feature>
<dbReference type="PANTHER" id="PTHR46434:SF1">
    <property type="entry name" value="GENETIC INTERACTOR OF PROHIBITINS 3, MITOCHONDRIAL"/>
    <property type="match status" value="1"/>
</dbReference>
<feature type="domain" description="NOA1/YqeH-like C-terminal" evidence="2">
    <location>
        <begin position="265"/>
        <end position="354"/>
    </location>
</feature>
<organism evidence="3 4">
    <name type="scientific">Breznakia pachnodae</name>
    <dbReference type="NCBI Taxonomy" id="265178"/>
    <lineage>
        <taxon>Bacteria</taxon>
        <taxon>Bacillati</taxon>
        <taxon>Bacillota</taxon>
        <taxon>Erysipelotrichia</taxon>
        <taxon>Erysipelotrichales</taxon>
        <taxon>Erysipelotrichaceae</taxon>
        <taxon>Breznakia</taxon>
    </lineage>
</organism>
<keyword evidence="4" id="KW-1185">Reference proteome</keyword>
<dbReference type="InterPro" id="IPR050896">
    <property type="entry name" value="Mito_lipid_metab_GTPase"/>
</dbReference>